<keyword evidence="6" id="KW-0175">Coiled coil</keyword>
<dbReference type="Proteomes" id="UP000192578">
    <property type="component" value="Unassembled WGS sequence"/>
</dbReference>
<feature type="domain" description="NUDE" evidence="9">
    <location>
        <begin position="135"/>
        <end position="209"/>
    </location>
</feature>
<dbReference type="InterPro" id="IPR006964">
    <property type="entry name" value="NUDE_dom"/>
</dbReference>
<dbReference type="GO" id="GO:0007020">
    <property type="term" value="P:microtubule nucleation"/>
    <property type="evidence" value="ECO:0007669"/>
    <property type="project" value="TreeGrafter"/>
</dbReference>
<evidence type="ECO:0000259" key="9">
    <source>
        <dbReference type="Pfam" id="PF04880"/>
    </source>
</evidence>
<dbReference type="GO" id="GO:0007059">
    <property type="term" value="P:chromosome segregation"/>
    <property type="evidence" value="ECO:0007669"/>
    <property type="project" value="TreeGrafter"/>
</dbReference>
<evidence type="ECO:0000256" key="5">
    <source>
        <dbReference type="ARBA" id="ARBA00022701"/>
    </source>
</evidence>
<evidence type="ECO:0000256" key="8">
    <source>
        <dbReference type="SAM" id="MobiDB-lite"/>
    </source>
</evidence>
<evidence type="ECO:0000256" key="4">
    <source>
        <dbReference type="ARBA" id="ARBA00022490"/>
    </source>
</evidence>
<dbReference type="GO" id="GO:0008017">
    <property type="term" value="F:microtubule binding"/>
    <property type="evidence" value="ECO:0007669"/>
    <property type="project" value="InterPro"/>
</dbReference>
<dbReference type="EMBL" id="MTYJ01000087">
    <property type="protein sequence ID" value="OQV15570.1"/>
    <property type="molecule type" value="Genomic_DNA"/>
</dbReference>
<evidence type="ECO:0000313" key="10">
    <source>
        <dbReference type="EMBL" id="OQV15570.1"/>
    </source>
</evidence>
<comment type="similarity">
    <text evidence="3">Belongs to the nudE family.</text>
</comment>
<dbReference type="GO" id="GO:0005819">
    <property type="term" value="C:spindle"/>
    <property type="evidence" value="ECO:0007669"/>
    <property type="project" value="UniProtKB-SubCell"/>
</dbReference>
<feature type="region of interest" description="Disordered" evidence="8">
    <location>
        <begin position="186"/>
        <end position="205"/>
    </location>
</feature>
<dbReference type="GO" id="GO:0047496">
    <property type="term" value="P:vesicle transport along microtubule"/>
    <property type="evidence" value="ECO:0007669"/>
    <property type="project" value="TreeGrafter"/>
</dbReference>
<dbReference type="Gene3D" id="6.10.250.1080">
    <property type="match status" value="1"/>
</dbReference>
<dbReference type="PANTHER" id="PTHR10921">
    <property type="entry name" value="NUCLEAR DISTRIBUTION PROTEIN NUDE HOMOLOG 1"/>
    <property type="match status" value="1"/>
</dbReference>
<dbReference type="GO" id="GO:0005813">
    <property type="term" value="C:centrosome"/>
    <property type="evidence" value="ECO:0007669"/>
    <property type="project" value="UniProtKB-SubCell"/>
</dbReference>
<evidence type="ECO:0000256" key="7">
    <source>
        <dbReference type="ARBA" id="ARBA00023212"/>
    </source>
</evidence>
<dbReference type="AlphaFoldDB" id="A0A1W0WK30"/>
<dbReference type="OrthoDB" id="5877028at2759"/>
<dbReference type="InterPro" id="IPR033494">
    <property type="entry name" value="NUDE"/>
</dbReference>
<proteinExistence type="inferred from homology"/>
<keyword evidence="5" id="KW-0493">Microtubule</keyword>
<evidence type="ECO:0000256" key="2">
    <source>
        <dbReference type="ARBA" id="ARBA00004300"/>
    </source>
</evidence>
<accession>A0A1W0WK30</accession>
<dbReference type="GO" id="GO:0000776">
    <property type="term" value="C:kinetochore"/>
    <property type="evidence" value="ECO:0007669"/>
    <property type="project" value="TreeGrafter"/>
</dbReference>
<keyword evidence="11" id="KW-1185">Reference proteome</keyword>
<sequence length="306" mass="35191">MTETLDRSFSNTNDESRFSMEYWRAEAERWKLSYETIRVELDDFTVGSRDLERELDQELGQCKQKISRLQMDLAALTEANRSLKADGQRAEKRNGLLEEQIQQCNTQRQTLLQQRRELEQTNDGMETSQRILTASLSDLNKRVEELIEAKALLENELEQTRRQQKETEQRLRDELKDLRDELAAIKSSSTATRLPEDRDNSSRLSLDTSRHHRFIDSDNNAAVAAAIRIPALANGYYNLDFSSNELILPKLRDHHHRSAGLFAANGAKNPDFGSSCDKSQMHSTLIQRVNDLRLANWTCSSTAMDQ</sequence>
<reference evidence="11" key="1">
    <citation type="submission" date="2017-01" db="EMBL/GenBank/DDBJ databases">
        <title>Comparative genomics of anhydrobiosis in the tardigrade Hypsibius dujardini.</title>
        <authorList>
            <person name="Yoshida Y."/>
            <person name="Koutsovoulos G."/>
            <person name="Laetsch D."/>
            <person name="Stevens L."/>
            <person name="Kumar S."/>
            <person name="Horikawa D."/>
            <person name="Ishino K."/>
            <person name="Komine S."/>
            <person name="Tomita M."/>
            <person name="Blaxter M."/>
            <person name="Arakawa K."/>
        </authorList>
    </citation>
    <scope>NUCLEOTIDE SEQUENCE [LARGE SCALE GENOMIC DNA]</scope>
    <source>
        <strain evidence="11">Z151</strain>
    </source>
</reference>
<keyword evidence="7" id="KW-0206">Cytoskeleton</keyword>
<name>A0A1W0WK30_HYPEX</name>
<dbReference type="GO" id="GO:0007100">
    <property type="term" value="P:mitotic centrosome separation"/>
    <property type="evidence" value="ECO:0007669"/>
    <property type="project" value="TreeGrafter"/>
</dbReference>
<keyword evidence="4" id="KW-0963">Cytoplasm</keyword>
<dbReference type="GO" id="GO:0005871">
    <property type="term" value="C:kinesin complex"/>
    <property type="evidence" value="ECO:0007669"/>
    <property type="project" value="TreeGrafter"/>
</dbReference>
<comment type="subcellular location">
    <subcellularLocation>
        <location evidence="2">Cytoplasm</location>
        <location evidence="2">Cytoskeleton</location>
        <location evidence="2">Microtubule organizing center</location>
        <location evidence="2">Centrosome</location>
    </subcellularLocation>
    <subcellularLocation>
        <location evidence="1">Cytoplasm</location>
        <location evidence="1">Cytoskeleton</location>
        <location evidence="1">Spindle</location>
    </subcellularLocation>
</comment>
<evidence type="ECO:0000256" key="3">
    <source>
        <dbReference type="ARBA" id="ARBA00007429"/>
    </source>
</evidence>
<gene>
    <name evidence="10" type="ORF">BV898_10288</name>
</gene>
<dbReference type="GO" id="GO:0000132">
    <property type="term" value="P:establishment of mitotic spindle orientation"/>
    <property type="evidence" value="ECO:0007669"/>
    <property type="project" value="TreeGrafter"/>
</dbReference>
<comment type="caution">
    <text evidence="10">The sequence shown here is derived from an EMBL/GenBank/DDBJ whole genome shotgun (WGS) entry which is preliminary data.</text>
</comment>
<dbReference type="PANTHER" id="PTHR10921:SF1">
    <property type="entry name" value="NUCLEAR DISTRIBUTION PROTEIN NUDE HOMOLOG"/>
    <property type="match status" value="1"/>
</dbReference>
<evidence type="ECO:0000313" key="11">
    <source>
        <dbReference type="Proteomes" id="UP000192578"/>
    </source>
</evidence>
<organism evidence="10 11">
    <name type="scientific">Hypsibius exemplaris</name>
    <name type="common">Freshwater tardigrade</name>
    <dbReference type="NCBI Taxonomy" id="2072580"/>
    <lineage>
        <taxon>Eukaryota</taxon>
        <taxon>Metazoa</taxon>
        <taxon>Ecdysozoa</taxon>
        <taxon>Tardigrada</taxon>
        <taxon>Eutardigrada</taxon>
        <taxon>Parachela</taxon>
        <taxon>Hypsibioidea</taxon>
        <taxon>Hypsibiidae</taxon>
        <taxon>Hypsibius</taxon>
    </lineage>
</organism>
<dbReference type="Pfam" id="PF04880">
    <property type="entry name" value="NUDE_C"/>
    <property type="match status" value="1"/>
</dbReference>
<protein>
    <recommendedName>
        <fullName evidence="9">NUDE domain-containing protein</fullName>
    </recommendedName>
</protein>
<dbReference type="GO" id="GO:0051642">
    <property type="term" value="P:centrosome localization"/>
    <property type="evidence" value="ECO:0007669"/>
    <property type="project" value="TreeGrafter"/>
</dbReference>
<evidence type="ECO:0000256" key="1">
    <source>
        <dbReference type="ARBA" id="ARBA00004186"/>
    </source>
</evidence>
<dbReference type="GO" id="GO:0005874">
    <property type="term" value="C:microtubule"/>
    <property type="evidence" value="ECO:0007669"/>
    <property type="project" value="UniProtKB-KW"/>
</dbReference>
<evidence type="ECO:0000256" key="6">
    <source>
        <dbReference type="ARBA" id="ARBA00023054"/>
    </source>
</evidence>